<dbReference type="Proteomes" id="UP001316189">
    <property type="component" value="Chromosome"/>
</dbReference>
<evidence type="ECO:0000256" key="2">
    <source>
        <dbReference type="ARBA" id="ARBA00007362"/>
    </source>
</evidence>
<dbReference type="Gene3D" id="1.10.3730.20">
    <property type="match status" value="1"/>
</dbReference>
<comment type="similarity">
    <text evidence="2">Belongs to the EamA transporter family.</text>
</comment>
<evidence type="ECO:0000256" key="6">
    <source>
        <dbReference type="SAM" id="Phobius"/>
    </source>
</evidence>
<feature type="domain" description="EamA" evidence="7">
    <location>
        <begin position="8"/>
        <end position="142"/>
    </location>
</feature>
<gene>
    <name evidence="8" type="ORF">NP064_15765</name>
</gene>
<dbReference type="SUPFAM" id="SSF103481">
    <property type="entry name" value="Multidrug resistance efflux transporter EmrE"/>
    <property type="match status" value="2"/>
</dbReference>
<feature type="transmembrane region" description="Helical" evidence="6">
    <location>
        <begin position="153"/>
        <end position="173"/>
    </location>
</feature>
<comment type="subcellular location">
    <subcellularLocation>
        <location evidence="1">Membrane</location>
        <topology evidence="1">Multi-pass membrane protein</topology>
    </subcellularLocation>
</comment>
<evidence type="ECO:0000256" key="1">
    <source>
        <dbReference type="ARBA" id="ARBA00004141"/>
    </source>
</evidence>
<keyword evidence="3 6" id="KW-0812">Transmembrane</keyword>
<evidence type="ECO:0000259" key="7">
    <source>
        <dbReference type="Pfam" id="PF00892"/>
    </source>
</evidence>
<reference evidence="8 9" key="1">
    <citation type="submission" date="2022-07" db="EMBL/GenBank/DDBJ databases">
        <title>Novel species in genus cellulomonas.</title>
        <authorList>
            <person name="Ye L."/>
        </authorList>
    </citation>
    <scope>NUCLEOTIDE SEQUENCE [LARGE SCALE GENOMIC DNA]</scope>
    <source>
        <strain evidence="9">zg-Y338</strain>
    </source>
</reference>
<dbReference type="EMBL" id="CP101988">
    <property type="protein sequence ID" value="UUI75202.1"/>
    <property type="molecule type" value="Genomic_DNA"/>
</dbReference>
<feature type="transmembrane region" description="Helical" evidence="6">
    <location>
        <begin position="128"/>
        <end position="147"/>
    </location>
</feature>
<feature type="transmembrane region" description="Helical" evidence="6">
    <location>
        <begin position="40"/>
        <end position="59"/>
    </location>
</feature>
<dbReference type="InterPro" id="IPR050638">
    <property type="entry name" value="AA-Vitamin_Transporters"/>
</dbReference>
<evidence type="ECO:0000256" key="4">
    <source>
        <dbReference type="ARBA" id="ARBA00022989"/>
    </source>
</evidence>
<feature type="domain" description="EamA" evidence="7">
    <location>
        <begin position="155"/>
        <end position="299"/>
    </location>
</feature>
<evidence type="ECO:0000256" key="3">
    <source>
        <dbReference type="ARBA" id="ARBA00022692"/>
    </source>
</evidence>
<keyword evidence="9" id="KW-1185">Reference proteome</keyword>
<dbReference type="PANTHER" id="PTHR32322">
    <property type="entry name" value="INNER MEMBRANE TRANSPORTER"/>
    <property type="match status" value="1"/>
</dbReference>
<dbReference type="PANTHER" id="PTHR32322:SF2">
    <property type="entry name" value="EAMA DOMAIN-CONTAINING PROTEIN"/>
    <property type="match status" value="1"/>
</dbReference>
<feature type="transmembrane region" description="Helical" evidence="6">
    <location>
        <begin position="226"/>
        <end position="247"/>
    </location>
</feature>
<feature type="transmembrane region" description="Helical" evidence="6">
    <location>
        <begin position="71"/>
        <end position="92"/>
    </location>
</feature>
<keyword evidence="4 6" id="KW-1133">Transmembrane helix</keyword>
<dbReference type="InterPro" id="IPR037185">
    <property type="entry name" value="EmrE-like"/>
</dbReference>
<feature type="transmembrane region" description="Helical" evidence="6">
    <location>
        <begin position="98"/>
        <end position="116"/>
    </location>
</feature>
<organism evidence="8 9">
    <name type="scientific">Cellulomonas chengniuliangii</name>
    <dbReference type="NCBI Taxonomy" id="2968084"/>
    <lineage>
        <taxon>Bacteria</taxon>
        <taxon>Bacillati</taxon>
        <taxon>Actinomycetota</taxon>
        <taxon>Actinomycetes</taxon>
        <taxon>Micrococcales</taxon>
        <taxon>Cellulomonadaceae</taxon>
        <taxon>Cellulomonas</taxon>
    </lineage>
</organism>
<dbReference type="RefSeq" id="WP_227569904.1">
    <property type="nucleotide sequence ID" value="NZ_CP101988.1"/>
</dbReference>
<evidence type="ECO:0000313" key="8">
    <source>
        <dbReference type="EMBL" id="UUI75202.1"/>
    </source>
</evidence>
<feature type="transmembrane region" description="Helical" evidence="6">
    <location>
        <begin position="259"/>
        <end position="278"/>
    </location>
</feature>
<keyword evidence="5 6" id="KW-0472">Membrane</keyword>
<proteinExistence type="inferred from homology"/>
<sequence length="325" mass="33528">MRRRSAPWGALAVLAGSLMFAVNGTVAKLAMQSGLSPERLVQLRCLGSAVLLVAVALIVSPRSLRARGKELAVLALLGVVGVALVQWCYLVAISRLPVGLALLLEYTAPLLVALWARFVLGEQVRARVWWALASCLAGLALVAQVGDGIVLDGLGLAAGAGAAIALAAYYLLGERLMTRREPLTTHAWSMAFAALLWVVLQPLWTFPGGLLAKPAPLAGPLADVSAPMWVLVLGIVVLGTAVPYLLFLVGIRHLGAARAGLLGMTEPVAASAVAWVVLGEAMTAVQLIGGAVVLAGIGLAETSRRRSLEPAIGVASVSPASTTAP</sequence>
<feature type="transmembrane region" description="Helical" evidence="6">
    <location>
        <begin position="185"/>
        <end position="206"/>
    </location>
</feature>
<dbReference type="InterPro" id="IPR000620">
    <property type="entry name" value="EamA_dom"/>
</dbReference>
<feature type="transmembrane region" description="Helical" evidence="6">
    <location>
        <begin position="284"/>
        <end position="300"/>
    </location>
</feature>
<evidence type="ECO:0000313" key="9">
    <source>
        <dbReference type="Proteomes" id="UP001316189"/>
    </source>
</evidence>
<accession>A0ABY5L111</accession>
<protein>
    <submittedName>
        <fullName evidence="8">DMT family transporter</fullName>
    </submittedName>
</protein>
<name>A0ABY5L111_9CELL</name>
<dbReference type="Pfam" id="PF00892">
    <property type="entry name" value="EamA"/>
    <property type="match status" value="2"/>
</dbReference>
<evidence type="ECO:0000256" key="5">
    <source>
        <dbReference type="ARBA" id="ARBA00023136"/>
    </source>
</evidence>